<name>A0A934V9D8_9BACT</name>
<dbReference type="RefSeq" id="WP_200349979.1">
    <property type="nucleotide sequence ID" value="NZ_BAABHZ010000010.1"/>
</dbReference>
<protein>
    <submittedName>
        <fullName evidence="1">Choice-of-anchor M domain-containing protein</fullName>
    </submittedName>
</protein>
<dbReference type="AlphaFoldDB" id="A0A934V9D8"/>
<evidence type="ECO:0000313" key="1">
    <source>
        <dbReference type="EMBL" id="MBK1815033.1"/>
    </source>
</evidence>
<organism evidence="1 2">
    <name type="scientific">Luteolibacter yonseiensis</name>
    <dbReference type="NCBI Taxonomy" id="1144680"/>
    <lineage>
        <taxon>Bacteria</taxon>
        <taxon>Pseudomonadati</taxon>
        <taxon>Verrucomicrobiota</taxon>
        <taxon>Verrucomicrobiia</taxon>
        <taxon>Verrucomicrobiales</taxon>
        <taxon>Verrucomicrobiaceae</taxon>
        <taxon>Luteolibacter</taxon>
    </lineage>
</organism>
<keyword evidence="2" id="KW-1185">Reference proteome</keyword>
<proteinExistence type="predicted"/>
<dbReference type="EMBL" id="JAENIK010000004">
    <property type="protein sequence ID" value="MBK1815033.1"/>
    <property type="molecule type" value="Genomic_DNA"/>
</dbReference>
<accession>A0A934V9D8</accession>
<gene>
    <name evidence="1" type="ORF">JIN84_05365</name>
</gene>
<dbReference type="NCBIfam" id="NF038134">
    <property type="entry name" value="choice_anch_M"/>
    <property type="match status" value="1"/>
</dbReference>
<reference evidence="1" key="1">
    <citation type="submission" date="2021-01" db="EMBL/GenBank/DDBJ databases">
        <title>Modified the classification status of verrucomicrobia.</title>
        <authorList>
            <person name="Feng X."/>
        </authorList>
    </citation>
    <scope>NUCLEOTIDE SEQUENCE</scope>
    <source>
        <strain evidence="1">JCM 18052</strain>
    </source>
</reference>
<dbReference type="Proteomes" id="UP000600139">
    <property type="component" value="Unassembled WGS sequence"/>
</dbReference>
<evidence type="ECO:0000313" key="2">
    <source>
        <dbReference type="Proteomes" id="UP000600139"/>
    </source>
</evidence>
<sequence length="353" mass="38824">MRTFSTCFIILAIHQQAMALFPLQDHIDLRVAYRSSMQDWQWSLMTEGENVDPSLAYFPARDAEYPDGERDYRPPGNEWNFLGVREGGPLWIYPESSSAHSWLGFDNTASGLMDPVRFKLVKVLGPSGGHFALYRVISGMPVVFMSTHDGISEGDVFSKPAGHHHLNWSFSRAGMWAVDLKVSASQSGGRGPAVAGPTDTTRLFFAIGKQAEWRARNFAAAHVMDESIAGANADPDHDGWSNLLEYAFGGNPLMTGLHRANSRTSAAPVHGVVQHLGKPHATITFFRHRDPQAAGIGYAVQWQAGLADSGWTEGGVVHQTQAVDATWERVTIRDPAELTADPGFVRIRINTLR</sequence>
<comment type="caution">
    <text evidence="1">The sequence shown here is derived from an EMBL/GenBank/DDBJ whole genome shotgun (WGS) entry which is preliminary data.</text>
</comment>